<dbReference type="Proteomes" id="UP000320776">
    <property type="component" value="Chromosome"/>
</dbReference>
<name>A0A517DVD5_9FIRM</name>
<evidence type="ECO:0000313" key="1">
    <source>
        <dbReference type="EMBL" id="QDR81291.1"/>
    </source>
</evidence>
<proteinExistence type="predicted"/>
<evidence type="ECO:0000313" key="2">
    <source>
        <dbReference type="Proteomes" id="UP000320776"/>
    </source>
</evidence>
<sequence>MDNKELLPLVKYLQRAEATEREICFNIARQVKDDGCCKFKCSCNLFSNRFGSEKPPGD</sequence>
<dbReference type="KEGG" id="sted:SPTER_26680"/>
<organism evidence="1 2">
    <name type="scientific">Sporomusa termitida</name>
    <dbReference type="NCBI Taxonomy" id="2377"/>
    <lineage>
        <taxon>Bacteria</taxon>
        <taxon>Bacillati</taxon>
        <taxon>Bacillota</taxon>
        <taxon>Negativicutes</taxon>
        <taxon>Selenomonadales</taxon>
        <taxon>Sporomusaceae</taxon>
        <taxon>Sporomusa</taxon>
    </lineage>
</organism>
<keyword evidence="2" id="KW-1185">Reference proteome</keyword>
<accession>A0A517DVD5</accession>
<protein>
    <submittedName>
        <fullName evidence="1">Uncharacterized protein</fullName>
    </submittedName>
</protein>
<dbReference type="EMBL" id="CP036259">
    <property type="protein sequence ID" value="QDR81291.1"/>
    <property type="molecule type" value="Genomic_DNA"/>
</dbReference>
<reference evidence="1 2" key="1">
    <citation type="submission" date="2019-02" db="EMBL/GenBank/DDBJ databases">
        <title>Closed genome of Sporomusa termitida DSM 4440.</title>
        <authorList>
            <person name="Poehlein A."/>
            <person name="Daniel R."/>
        </authorList>
    </citation>
    <scope>NUCLEOTIDE SEQUENCE [LARGE SCALE GENOMIC DNA]</scope>
    <source>
        <strain evidence="1 2">DSM 4440</strain>
    </source>
</reference>
<gene>
    <name evidence="1" type="ORF">SPTER_26680</name>
</gene>
<dbReference type="AlphaFoldDB" id="A0A517DVD5"/>
<dbReference type="RefSeq" id="WP_170233260.1">
    <property type="nucleotide sequence ID" value="NZ_CP036259.1"/>
</dbReference>